<evidence type="ECO:0000256" key="3">
    <source>
        <dbReference type="ARBA" id="ARBA00040298"/>
    </source>
</evidence>
<dbReference type="OrthoDB" id="9774675at2"/>
<dbReference type="AlphaFoldDB" id="A0A158CYZ4"/>
<proteinExistence type="predicted"/>
<dbReference type="EMBL" id="FCOA02000031">
    <property type="protein sequence ID" value="SAK87592.1"/>
    <property type="molecule type" value="Genomic_DNA"/>
</dbReference>
<evidence type="ECO:0000256" key="2">
    <source>
        <dbReference type="ARBA" id="ARBA00038825"/>
    </source>
</evidence>
<name>A0A158CYZ4_9BURK</name>
<accession>A0A158CYZ4</accession>
<reference evidence="5" key="1">
    <citation type="submission" date="2016-01" db="EMBL/GenBank/DDBJ databases">
        <authorList>
            <person name="Peeters C."/>
        </authorList>
    </citation>
    <scope>NUCLEOTIDE SEQUENCE</scope>
    <source>
        <strain evidence="5">LMG 29322</strain>
    </source>
</reference>
<comment type="function">
    <text evidence="1">Probable oxidoreductase that may play a role as regulator of mitochondrial function.</text>
</comment>
<evidence type="ECO:0000313" key="5">
    <source>
        <dbReference type="EMBL" id="SAK87592.1"/>
    </source>
</evidence>
<comment type="caution">
    <text evidence="5">The sequence shown here is derived from an EMBL/GenBank/DDBJ whole genome shotgun (WGS) entry which is preliminary data.</text>
</comment>
<dbReference type="InterPro" id="IPR036188">
    <property type="entry name" value="FAD/NAD-bd_sf"/>
</dbReference>
<dbReference type="RefSeq" id="WP_061171240.1">
    <property type="nucleotide sequence ID" value="NZ_FCOA02000031.1"/>
</dbReference>
<dbReference type="Proteomes" id="UP000054851">
    <property type="component" value="Unassembled WGS sequence"/>
</dbReference>
<organism evidence="5 6">
    <name type="scientific">Caballeronia hypogeia</name>
    <dbReference type="NCBI Taxonomy" id="1777140"/>
    <lineage>
        <taxon>Bacteria</taxon>
        <taxon>Pseudomonadati</taxon>
        <taxon>Pseudomonadota</taxon>
        <taxon>Betaproteobacteria</taxon>
        <taxon>Burkholderiales</taxon>
        <taxon>Burkholderiaceae</taxon>
        <taxon>Caballeronia</taxon>
    </lineage>
</organism>
<gene>
    <name evidence="5" type="ORF">AWB79_06206</name>
</gene>
<dbReference type="STRING" id="1777140.AWB79_06206"/>
<dbReference type="InterPro" id="IPR002937">
    <property type="entry name" value="Amino_oxidase"/>
</dbReference>
<dbReference type="Gene3D" id="3.50.50.60">
    <property type="entry name" value="FAD/NAD(P)-binding domain"/>
    <property type="match status" value="2"/>
</dbReference>
<dbReference type="PANTHER" id="PTHR10668">
    <property type="entry name" value="PHYTOENE DEHYDROGENASE"/>
    <property type="match status" value="1"/>
</dbReference>
<sequence length="542" mass="58772">MKKDEQYDVVVIGGGHNGLVCSAYLARQGLKVCVVEKRAVVGGAALTEEFAPGFRNSVYSYAVSLLNPRVIAELELHRHGLKLIPLSVNGWKRFSPMADGGFLALSADPEQSALALDARSKGDGAAFKELNRRLALAADVLRSLVLETPPNLQGDFGSIVRALSTGSKLRKLDMQGRAELVKLMTMSVGDYLNTLFNDDAIKGLYGYSAAVGNMQSPYSAGSAYVLLHHVFGELNGKKGQWGQAIGGMGAITQAIASSAGELGVKMVTGKGVTEVLLEQDRAVGVRLDDGQVIRAASVVSNLNPRLLFTKLVDRAAQPEDFHRRMETWRCISGVFRMNVALSELPDFTCAPGNDPASYRAASVVIAPSLQYLEQAYDDAKHGAYSKEPIIELQIPSIQDSTLAPPGQHVASMFCQYFHPHQSDGRSWDDIKDEIADHIIGHYTKFAPNFRRAIVARQIKSPLDIERDLGMIGGDIFHGALHLDQLFSMRPAPGYADYRTPIKKLYNCGSGTHPGGGVTGAPGRNAAFEVARDFKSGFRKLFH</sequence>
<protein>
    <recommendedName>
        <fullName evidence="3">Pyridine nucleotide-disulfide oxidoreductase domain-containing protein 2</fullName>
    </recommendedName>
</protein>
<dbReference type="PANTHER" id="PTHR10668:SF103">
    <property type="entry name" value="PYRIDINE NUCLEOTIDE-DISULFIDE OXIDOREDUCTASE DOMAIN-CONTAINING PROTEIN 2"/>
    <property type="match status" value="1"/>
</dbReference>
<evidence type="ECO:0000313" key="6">
    <source>
        <dbReference type="Proteomes" id="UP000054851"/>
    </source>
</evidence>
<evidence type="ECO:0000256" key="1">
    <source>
        <dbReference type="ARBA" id="ARBA00037217"/>
    </source>
</evidence>
<dbReference type="Pfam" id="PF01593">
    <property type="entry name" value="Amino_oxidase"/>
    <property type="match status" value="1"/>
</dbReference>
<keyword evidence="6" id="KW-1185">Reference proteome</keyword>
<feature type="domain" description="Amine oxidase" evidence="4">
    <location>
        <begin position="18"/>
        <end position="319"/>
    </location>
</feature>
<dbReference type="SUPFAM" id="SSF51905">
    <property type="entry name" value="FAD/NAD(P)-binding domain"/>
    <property type="match status" value="1"/>
</dbReference>
<evidence type="ECO:0000259" key="4">
    <source>
        <dbReference type="Pfam" id="PF01593"/>
    </source>
</evidence>
<comment type="subunit">
    <text evidence="2">Interacts with COX5B; this interaction may contribute to localize PYROXD2 to the inner face of the inner mitochondrial membrane.</text>
</comment>
<dbReference type="GO" id="GO:0016491">
    <property type="term" value="F:oxidoreductase activity"/>
    <property type="evidence" value="ECO:0007669"/>
    <property type="project" value="InterPro"/>
</dbReference>